<comment type="caution">
    <text evidence="3">The sequence shown here is derived from an EMBL/GenBank/DDBJ whole genome shotgun (WGS) entry which is preliminary data.</text>
</comment>
<accession>A0A9Q0FB83</accession>
<feature type="chain" id="PRO_5040412984" evidence="2">
    <location>
        <begin position="25"/>
        <end position="293"/>
    </location>
</feature>
<keyword evidence="2" id="KW-0732">Signal</keyword>
<feature type="region of interest" description="Disordered" evidence="1">
    <location>
        <begin position="132"/>
        <end position="293"/>
    </location>
</feature>
<gene>
    <name evidence="3" type="ORF">Tsubulata_051414</name>
</gene>
<evidence type="ECO:0000256" key="1">
    <source>
        <dbReference type="SAM" id="MobiDB-lite"/>
    </source>
</evidence>
<dbReference type="Proteomes" id="UP001141552">
    <property type="component" value="Unassembled WGS sequence"/>
</dbReference>
<dbReference type="EMBL" id="JAKUCV010006203">
    <property type="protein sequence ID" value="KAJ4828334.1"/>
    <property type="molecule type" value="Genomic_DNA"/>
</dbReference>
<feature type="compositionally biased region" description="Low complexity" evidence="1">
    <location>
        <begin position="203"/>
        <end position="216"/>
    </location>
</feature>
<feature type="signal peptide" evidence="2">
    <location>
        <begin position="1"/>
        <end position="24"/>
    </location>
</feature>
<evidence type="ECO:0000313" key="4">
    <source>
        <dbReference type="Proteomes" id="UP001141552"/>
    </source>
</evidence>
<name>A0A9Q0FB83_9ROSI</name>
<evidence type="ECO:0000256" key="2">
    <source>
        <dbReference type="SAM" id="SignalP"/>
    </source>
</evidence>
<reference evidence="3" key="1">
    <citation type="submission" date="2022-02" db="EMBL/GenBank/DDBJ databases">
        <authorList>
            <person name="Henning P.M."/>
            <person name="McCubbin A.G."/>
            <person name="Shore J.S."/>
        </authorList>
    </citation>
    <scope>NUCLEOTIDE SEQUENCE</scope>
    <source>
        <strain evidence="3">F60SS</strain>
        <tissue evidence="3">Leaves</tissue>
    </source>
</reference>
<organism evidence="3 4">
    <name type="scientific">Turnera subulata</name>
    <dbReference type="NCBI Taxonomy" id="218843"/>
    <lineage>
        <taxon>Eukaryota</taxon>
        <taxon>Viridiplantae</taxon>
        <taxon>Streptophyta</taxon>
        <taxon>Embryophyta</taxon>
        <taxon>Tracheophyta</taxon>
        <taxon>Spermatophyta</taxon>
        <taxon>Magnoliopsida</taxon>
        <taxon>eudicotyledons</taxon>
        <taxon>Gunneridae</taxon>
        <taxon>Pentapetalae</taxon>
        <taxon>rosids</taxon>
        <taxon>fabids</taxon>
        <taxon>Malpighiales</taxon>
        <taxon>Passifloraceae</taxon>
        <taxon>Turnera</taxon>
    </lineage>
</organism>
<protein>
    <submittedName>
        <fullName evidence="3">Uncharacterized protein</fullName>
    </submittedName>
</protein>
<reference evidence="3" key="2">
    <citation type="journal article" date="2023" name="Plants (Basel)">
        <title>Annotation of the Turnera subulata (Passifloraceae) Draft Genome Reveals the S-Locus Evolved after the Divergence of Turneroideae from Passifloroideae in a Stepwise Manner.</title>
        <authorList>
            <person name="Henning P.M."/>
            <person name="Roalson E.H."/>
            <person name="Mir W."/>
            <person name="McCubbin A.G."/>
            <person name="Shore J.S."/>
        </authorList>
    </citation>
    <scope>NUCLEOTIDE SEQUENCE</scope>
    <source>
        <strain evidence="3">F60SS</strain>
    </source>
</reference>
<keyword evidence="4" id="KW-1185">Reference proteome</keyword>
<feature type="compositionally biased region" description="Polar residues" evidence="1">
    <location>
        <begin position="221"/>
        <end position="249"/>
    </location>
</feature>
<evidence type="ECO:0000313" key="3">
    <source>
        <dbReference type="EMBL" id="KAJ4828334.1"/>
    </source>
</evidence>
<sequence length="293" mass="31546">MAPPINPLILLAIVLLSLASACASTKPATVSVPRGSFLVGQVRFQGPCKNTAIVVRIAGNLIAPSDYQVPGNTGNRLGSTLKIDITTESQTRAKLAKIAVAVDLSRPLKGKVYLDGEAFKVVYEGSRWGRVRRKQTRGKTVDSQSAKDVGDWMVVPKRTRRPPFKQPDPPPKSTTAPPQTIAGNKFAALEMESGSNPNPPVLVSPSPASLLSQAPAHKAQALNSPSPLKLRPQSTNRKASASKPSQAQNKPYAKRSPLKDLSNSPPKLYEPQTHPAHHQSLPRDHLQSNPRPF</sequence>
<dbReference type="AlphaFoldDB" id="A0A9Q0FB83"/>
<proteinExistence type="predicted"/>